<evidence type="ECO:0000313" key="1">
    <source>
        <dbReference type="EMBL" id="OGH78890.1"/>
    </source>
</evidence>
<name>A0A1F6N5D3_9BACT</name>
<proteinExistence type="predicted"/>
<sequence length="620" mass="68647">MNMPNFKKISKKFIHCSVVISTIVWSLGLVVLPISVSAAVVCPNLGSGRIVKFGAKGQISIISDSYRWEFTSKAAFATWSTAAVKTINVACAEKYPKAGVVGYRPGSVLLKPVDQPGVFAVGPNNMVYNLPNTDIAKALYGANWKKLIKNSALTEFDLFTEGDDLTGLQLHDGMLVKEKNDKFVHYVWDGKLRYVKGNLPAILRKNVRIVSAELFDSVEVGDSIKVADILNIPIPQTIIGPSIEPIKEITDTIKDTVKTDTTKTTDSNSVTKDGLVYQDANYTGTFPAPEGVVVKGYYGKDEYQEPAGSGAYRFNILTNAKRELVCLDKTRTVQGSKGSSWESGYAYGRVRGEQESKLIIPYFDDTPINVSGDVNYFAEGYRQGYFESFNGQRAVFYYDCDEFKKLDLSKYDTDGWYQNTELSGASSVKAVYLPMRGVQYKKDPTNPKSLLSSKNVNTWSVPIGERGFEKSVHNTGKAPLNFSRIDLYESDFDATEAIMPLEGAKGMTEAVANLYQNFFKTDFTLKTNCSLTASNISYQTYGGNRFGLVTFVSMCKVGTNTKVWKNHAFAITQVPAKTWLITSFVNNENVKAKDTDELDLGRAQMSSEFIGQFLGKIQLK</sequence>
<protein>
    <submittedName>
        <fullName evidence="1">Uncharacterized protein</fullName>
    </submittedName>
</protein>
<dbReference type="EMBL" id="MFQH01000001">
    <property type="protein sequence ID" value="OGH78890.1"/>
    <property type="molecule type" value="Genomic_DNA"/>
</dbReference>
<accession>A0A1F6N5D3</accession>
<organism evidence="1 2">
    <name type="scientific">Candidatus Magasanikbacteria bacterium RIFCSPLOWO2_01_FULL_40_15</name>
    <dbReference type="NCBI Taxonomy" id="1798686"/>
    <lineage>
        <taxon>Bacteria</taxon>
        <taxon>Candidatus Magasanikiibacteriota</taxon>
    </lineage>
</organism>
<evidence type="ECO:0000313" key="2">
    <source>
        <dbReference type="Proteomes" id="UP000177040"/>
    </source>
</evidence>
<comment type="caution">
    <text evidence="1">The sequence shown here is derived from an EMBL/GenBank/DDBJ whole genome shotgun (WGS) entry which is preliminary data.</text>
</comment>
<dbReference type="AlphaFoldDB" id="A0A1F6N5D3"/>
<gene>
    <name evidence="1" type="ORF">A2983_01000</name>
</gene>
<dbReference type="Proteomes" id="UP000177040">
    <property type="component" value="Unassembled WGS sequence"/>
</dbReference>
<reference evidence="1 2" key="1">
    <citation type="journal article" date="2016" name="Nat. Commun.">
        <title>Thousands of microbial genomes shed light on interconnected biogeochemical processes in an aquifer system.</title>
        <authorList>
            <person name="Anantharaman K."/>
            <person name="Brown C.T."/>
            <person name="Hug L.A."/>
            <person name="Sharon I."/>
            <person name="Castelle C.J."/>
            <person name="Probst A.J."/>
            <person name="Thomas B.C."/>
            <person name="Singh A."/>
            <person name="Wilkins M.J."/>
            <person name="Karaoz U."/>
            <person name="Brodie E.L."/>
            <person name="Williams K.H."/>
            <person name="Hubbard S.S."/>
            <person name="Banfield J.F."/>
        </authorList>
    </citation>
    <scope>NUCLEOTIDE SEQUENCE [LARGE SCALE GENOMIC DNA]</scope>
</reference>